<dbReference type="VEuPathDB" id="FungiDB:PAAG_12067"/>
<dbReference type="Proteomes" id="UP000002059">
    <property type="component" value="Partially assembled WGS sequence"/>
</dbReference>
<dbReference type="GeneID" id="26970846"/>
<dbReference type="AlphaFoldDB" id="A0A0A2VK10"/>
<organism evidence="1 2">
    <name type="scientific">Paracoccidioides lutzii (strain ATCC MYA-826 / Pb01)</name>
    <name type="common">Paracoccidioides brasiliensis</name>
    <dbReference type="NCBI Taxonomy" id="502779"/>
    <lineage>
        <taxon>Eukaryota</taxon>
        <taxon>Fungi</taxon>
        <taxon>Dikarya</taxon>
        <taxon>Ascomycota</taxon>
        <taxon>Pezizomycotina</taxon>
        <taxon>Eurotiomycetes</taxon>
        <taxon>Eurotiomycetidae</taxon>
        <taxon>Onygenales</taxon>
        <taxon>Ajellomycetaceae</taxon>
        <taxon>Paracoccidioides</taxon>
    </lineage>
</organism>
<reference evidence="1 2" key="1">
    <citation type="journal article" date="2011" name="PLoS Genet.">
        <title>Comparative genomic analysis of human fungal pathogens causing paracoccidioidomycosis.</title>
        <authorList>
            <person name="Desjardins C.A."/>
            <person name="Champion M.D."/>
            <person name="Holder J.W."/>
            <person name="Muszewska A."/>
            <person name="Goldberg J."/>
            <person name="Bailao A.M."/>
            <person name="Brigido M.M."/>
            <person name="Ferreira M.E."/>
            <person name="Garcia A.M."/>
            <person name="Grynberg M."/>
            <person name="Gujja S."/>
            <person name="Heiman D.I."/>
            <person name="Henn M.R."/>
            <person name="Kodira C.D."/>
            <person name="Leon-Narvaez H."/>
            <person name="Longo L.V."/>
            <person name="Ma L.J."/>
            <person name="Malavazi I."/>
            <person name="Matsuo A.L."/>
            <person name="Morais F.V."/>
            <person name="Pereira M."/>
            <person name="Rodriguez-Brito S."/>
            <person name="Sakthikumar S."/>
            <person name="Salem-Izacc S.M."/>
            <person name="Sykes S.M."/>
            <person name="Teixeira M.M."/>
            <person name="Vallejo M.C."/>
            <person name="Walter M.E."/>
            <person name="Yandava C."/>
            <person name="Young S."/>
            <person name="Zeng Q."/>
            <person name="Zucker J."/>
            <person name="Felipe M.S."/>
            <person name="Goldman G.H."/>
            <person name="Haas B.J."/>
            <person name="McEwen J.G."/>
            <person name="Nino-Vega G."/>
            <person name="Puccia R."/>
            <person name="San-Blas G."/>
            <person name="Soares C.M."/>
            <person name="Birren B.W."/>
            <person name="Cuomo C.A."/>
        </authorList>
    </citation>
    <scope>NUCLEOTIDE SEQUENCE [LARGE SCALE GENOMIC DNA]</scope>
    <source>
        <strain evidence="2">ATCC MYA-826 / Pb01</strain>
    </source>
</reference>
<protein>
    <submittedName>
        <fullName evidence="1">Uncharacterized protein</fullName>
    </submittedName>
</protein>
<dbReference type="KEGG" id="pbl:PAAG_12067"/>
<evidence type="ECO:0000313" key="2">
    <source>
        <dbReference type="Proteomes" id="UP000002059"/>
    </source>
</evidence>
<keyword evidence="2" id="KW-1185">Reference proteome</keyword>
<evidence type="ECO:0000313" key="1">
    <source>
        <dbReference type="EMBL" id="KGQ01209.1"/>
    </source>
</evidence>
<accession>A0A0A2VK10</accession>
<dbReference type="RefSeq" id="XP_015702757.1">
    <property type="nucleotide sequence ID" value="XM_015847607.1"/>
</dbReference>
<name>A0A0A2VK10_PARBA</name>
<dbReference type="EMBL" id="KN294006">
    <property type="protein sequence ID" value="KGQ01209.1"/>
    <property type="molecule type" value="Genomic_DNA"/>
</dbReference>
<proteinExistence type="predicted"/>
<gene>
    <name evidence="1" type="ORF">PAAG_12067</name>
</gene>
<sequence>MEAGGFEYLLQEFPPEFECVRPLCRTIRDPKSLYNPVIKEYDDDDDDDDDDRLKLNKINVCTVMVNQKLQDTPLSPVDPPSEYNQPYLQILCGNDDFTTMPLLCLLLRLASRLAFGFLS</sequence>
<dbReference type="HOGENOM" id="CLU_2062184_0_0_1"/>
<dbReference type="STRING" id="502779.A0A0A2VK10"/>